<reference evidence="1 2" key="1">
    <citation type="submission" date="2018-08" db="EMBL/GenBank/DDBJ databases">
        <title>Genome and evolution of the arbuscular mycorrhizal fungus Diversispora epigaea (formerly Glomus versiforme) and its bacterial endosymbionts.</title>
        <authorList>
            <person name="Sun X."/>
            <person name="Fei Z."/>
            <person name="Harrison M."/>
        </authorList>
    </citation>
    <scope>NUCLEOTIDE SEQUENCE [LARGE SCALE GENOMIC DNA]</scope>
    <source>
        <strain evidence="1 2">IT104</strain>
    </source>
</reference>
<proteinExistence type="predicted"/>
<dbReference type="Proteomes" id="UP000266861">
    <property type="component" value="Unassembled WGS sequence"/>
</dbReference>
<dbReference type="AlphaFoldDB" id="A0A397IUD7"/>
<evidence type="ECO:0000313" key="1">
    <source>
        <dbReference type="EMBL" id="RHZ76250.1"/>
    </source>
</evidence>
<keyword evidence="2" id="KW-1185">Reference proteome</keyword>
<name>A0A397IUD7_9GLOM</name>
<evidence type="ECO:0000313" key="2">
    <source>
        <dbReference type="Proteomes" id="UP000266861"/>
    </source>
</evidence>
<sequence>MSLTYQESLQIKKKLNVLKRSSGEHIPSPSITIWIHSWNIIDLYYSASYANLQFHVTFFKLKYKMDIGFCKSVAENLATIDYKTIEEVALGK</sequence>
<comment type="caution">
    <text evidence="1">The sequence shown here is derived from an EMBL/GenBank/DDBJ whole genome shotgun (WGS) entry which is preliminary data.</text>
</comment>
<protein>
    <submittedName>
        <fullName evidence="1">Uncharacterized protein</fullName>
    </submittedName>
</protein>
<accession>A0A397IUD7</accession>
<dbReference type="EMBL" id="PQFF01000187">
    <property type="protein sequence ID" value="RHZ76250.1"/>
    <property type="molecule type" value="Genomic_DNA"/>
</dbReference>
<gene>
    <name evidence="1" type="ORF">Glove_199g68</name>
</gene>
<organism evidence="1 2">
    <name type="scientific">Diversispora epigaea</name>
    <dbReference type="NCBI Taxonomy" id="1348612"/>
    <lineage>
        <taxon>Eukaryota</taxon>
        <taxon>Fungi</taxon>
        <taxon>Fungi incertae sedis</taxon>
        <taxon>Mucoromycota</taxon>
        <taxon>Glomeromycotina</taxon>
        <taxon>Glomeromycetes</taxon>
        <taxon>Diversisporales</taxon>
        <taxon>Diversisporaceae</taxon>
        <taxon>Diversispora</taxon>
    </lineage>
</organism>